<protein>
    <recommendedName>
        <fullName evidence="7">Ion transport domain-containing protein</fullName>
    </recommendedName>
</protein>
<dbReference type="GO" id="GO:0005216">
    <property type="term" value="F:monoatomic ion channel activity"/>
    <property type="evidence" value="ECO:0007669"/>
    <property type="project" value="InterPro"/>
</dbReference>
<evidence type="ECO:0000256" key="2">
    <source>
        <dbReference type="ARBA" id="ARBA00022692"/>
    </source>
</evidence>
<dbReference type="Proteomes" id="UP001178507">
    <property type="component" value="Unassembled WGS sequence"/>
</dbReference>
<feature type="domain" description="Ion transport" evidence="7">
    <location>
        <begin position="102"/>
        <end position="229"/>
    </location>
</feature>
<feature type="compositionally biased region" description="Basic and acidic residues" evidence="5">
    <location>
        <begin position="1"/>
        <end position="12"/>
    </location>
</feature>
<comment type="subcellular location">
    <subcellularLocation>
        <location evidence="1">Membrane</location>
        <topology evidence="1">Multi-pass membrane protein</topology>
    </subcellularLocation>
</comment>
<keyword evidence="4 6" id="KW-0472">Membrane</keyword>
<sequence>MVWDRFAGEDSFPKSPASPSESVMLERPREPTLERPQGGSRLWGSQVEQMASAKSKAPHIHDLYTANDLLPQITRAQRDSALVGGHDWIMHIRNYLSSYTSDMMLGIVIAANMIVMFCQVQWAGYVGAETLGLRGDDAGWEGAEGVFESIECVFISIYLLDVVLRTVFLPLSRLKQPLDLADTLVVLVCAVEAFILRPAGLADWDALIIFRFIRACRILRVVRRLSVLLAKVLSTAAFQERPAEQLALVCLCMHLWSRKASLAASQEWHFQPGLREVGRPVGAGGALVAEEFKHEMGVLCYRAVRRPRRRNYRLLCAPWLTCFKKATGWRARRDRRTRNFCMVGRIFGWMANEEATLDLKVQKRLAP</sequence>
<evidence type="ECO:0000256" key="3">
    <source>
        <dbReference type="ARBA" id="ARBA00022989"/>
    </source>
</evidence>
<name>A0AA36HSZ2_9DINO</name>
<proteinExistence type="predicted"/>
<evidence type="ECO:0000256" key="5">
    <source>
        <dbReference type="SAM" id="MobiDB-lite"/>
    </source>
</evidence>
<feature type="region of interest" description="Disordered" evidence="5">
    <location>
        <begin position="1"/>
        <end position="40"/>
    </location>
</feature>
<comment type="caution">
    <text evidence="8">The sequence shown here is derived from an EMBL/GenBank/DDBJ whole genome shotgun (WGS) entry which is preliminary data.</text>
</comment>
<evidence type="ECO:0000256" key="6">
    <source>
        <dbReference type="SAM" id="Phobius"/>
    </source>
</evidence>
<evidence type="ECO:0000259" key="7">
    <source>
        <dbReference type="Pfam" id="PF00520"/>
    </source>
</evidence>
<evidence type="ECO:0000256" key="4">
    <source>
        <dbReference type="ARBA" id="ARBA00023136"/>
    </source>
</evidence>
<dbReference type="InterPro" id="IPR005821">
    <property type="entry name" value="Ion_trans_dom"/>
</dbReference>
<keyword evidence="9" id="KW-1185">Reference proteome</keyword>
<evidence type="ECO:0000256" key="1">
    <source>
        <dbReference type="ARBA" id="ARBA00004141"/>
    </source>
</evidence>
<accession>A0AA36HSZ2</accession>
<dbReference type="Gene3D" id="1.20.120.350">
    <property type="entry name" value="Voltage-gated potassium channels. Chain C"/>
    <property type="match status" value="1"/>
</dbReference>
<dbReference type="GO" id="GO:0016020">
    <property type="term" value="C:membrane"/>
    <property type="evidence" value="ECO:0007669"/>
    <property type="project" value="UniProtKB-SubCell"/>
</dbReference>
<keyword evidence="2 6" id="KW-0812">Transmembrane</keyword>
<organism evidence="8 9">
    <name type="scientific">Effrenium voratum</name>
    <dbReference type="NCBI Taxonomy" id="2562239"/>
    <lineage>
        <taxon>Eukaryota</taxon>
        <taxon>Sar</taxon>
        <taxon>Alveolata</taxon>
        <taxon>Dinophyceae</taxon>
        <taxon>Suessiales</taxon>
        <taxon>Symbiodiniaceae</taxon>
        <taxon>Effrenium</taxon>
    </lineage>
</organism>
<keyword evidence="3 6" id="KW-1133">Transmembrane helix</keyword>
<evidence type="ECO:0000313" key="8">
    <source>
        <dbReference type="EMBL" id="CAJ1374712.1"/>
    </source>
</evidence>
<dbReference type="SUPFAM" id="SSF81324">
    <property type="entry name" value="Voltage-gated potassium channels"/>
    <property type="match status" value="1"/>
</dbReference>
<evidence type="ECO:0000313" key="9">
    <source>
        <dbReference type="Proteomes" id="UP001178507"/>
    </source>
</evidence>
<dbReference type="InterPro" id="IPR027359">
    <property type="entry name" value="Volt_channel_dom_sf"/>
</dbReference>
<feature type="transmembrane region" description="Helical" evidence="6">
    <location>
        <begin position="103"/>
        <end position="125"/>
    </location>
</feature>
<dbReference type="Pfam" id="PF00520">
    <property type="entry name" value="Ion_trans"/>
    <property type="match status" value="1"/>
</dbReference>
<dbReference type="EMBL" id="CAUJNA010000272">
    <property type="protein sequence ID" value="CAJ1374712.1"/>
    <property type="molecule type" value="Genomic_DNA"/>
</dbReference>
<dbReference type="AlphaFoldDB" id="A0AA36HSZ2"/>
<reference evidence="8" key="1">
    <citation type="submission" date="2023-08" db="EMBL/GenBank/DDBJ databases">
        <authorList>
            <person name="Chen Y."/>
            <person name="Shah S."/>
            <person name="Dougan E. K."/>
            <person name="Thang M."/>
            <person name="Chan C."/>
        </authorList>
    </citation>
    <scope>NUCLEOTIDE SEQUENCE</scope>
</reference>
<gene>
    <name evidence="8" type="ORF">EVOR1521_LOCUS4190</name>
</gene>
<feature type="compositionally biased region" description="Basic and acidic residues" evidence="5">
    <location>
        <begin position="24"/>
        <end position="33"/>
    </location>
</feature>